<reference evidence="2 3" key="1">
    <citation type="journal article" date="2015" name="Nature">
        <title>rRNA introns, odd ribosomes, and small enigmatic genomes across a large radiation of phyla.</title>
        <authorList>
            <person name="Brown C.T."/>
            <person name="Hug L.A."/>
            <person name="Thomas B.C."/>
            <person name="Sharon I."/>
            <person name="Castelle C.J."/>
            <person name="Singh A."/>
            <person name="Wilkins M.J."/>
            <person name="Williams K.H."/>
            <person name="Banfield J.F."/>
        </authorList>
    </citation>
    <scope>NUCLEOTIDE SEQUENCE [LARGE SCALE GENOMIC DNA]</scope>
</reference>
<accession>A0A0G1LST0</accession>
<comment type="caution">
    <text evidence="2">The sequence shown here is derived from an EMBL/GenBank/DDBJ whole genome shotgun (WGS) entry which is preliminary data.</text>
</comment>
<sequence length="125" mass="14697">MEDPKEGETEQEAYRRRLMNSFKTGANIETQKLEEEQEARRRKALQKVEQGESGGELYFEGQLVEDGVLERQKYRKEAVQSPTGVPGERTRGLKPLRPEQSASNLEYDQELQKWYRMVKGQRKYE</sequence>
<dbReference type="AlphaFoldDB" id="A0A0G1LST0"/>
<evidence type="ECO:0000256" key="1">
    <source>
        <dbReference type="SAM" id="MobiDB-lite"/>
    </source>
</evidence>
<dbReference type="EMBL" id="LCJG01000053">
    <property type="protein sequence ID" value="KKT71897.1"/>
    <property type="molecule type" value="Genomic_DNA"/>
</dbReference>
<dbReference type="Proteomes" id="UP000034835">
    <property type="component" value="Unassembled WGS sequence"/>
</dbReference>
<organism evidence="2 3">
    <name type="scientific">Candidatus Collierbacteria bacterium GW2011_GWB1_44_6</name>
    <dbReference type="NCBI Taxonomy" id="1618384"/>
    <lineage>
        <taxon>Bacteria</taxon>
        <taxon>Candidatus Collieribacteriota</taxon>
    </lineage>
</organism>
<feature type="region of interest" description="Disordered" evidence="1">
    <location>
        <begin position="75"/>
        <end position="104"/>
    </location>
</feature>
<gene>
    <name evidence="2" type="ORF">UW68_C0053G0011</name>
</gene>
<name>A0A0G1LST0_9BACT</name>
<proteinExistence type="predicted"/>
<evidence type="ECO:0000313" key="3">
    <source>
        <dbReference type="Proteomes" id="UP000034835"/>
    </source>
</evidence>
<evidence type="ECO:0000313" key="2">
    <source>
        <dbReference type="EMBL" id="KKT71897.1"/>
    </source>
</evidence>
<protein>
    <submittedName>
        <fullName evidence="2">Uncharacterized protein</fullName>
    </submittedName>
</protein>